<dbReference type="Proteomes" id="UP000012081">
    <property type="component" value="Unassembled WGS sequence"/>
</dbReference>
<evidence type="ECO:0000256" key="1">
    <source>
        <dbReference type="SAM" id="MobiDB-lite"/>
    </source>
</evidence>
<dbReference type="CDD" id="cd10283">
    <property type="entry name" value="MnuA_DNase1-like"/>
    <property type="match status" value="1"/>
</dbReference>
<feature type="compositionally biased region" description="Low complexity" evidence="1">
    <location>
        <begin position="214"/>
        <end position="225"/>
    </location>
</feature>
<dbReference type="SUPFAM" id="SSF56219">
    <property type="entry name" value="DNase I-like"/>
    <property type="match status" value="1"/>
</dbReference>
<accession>M8E1N7</accession>
<dbReference type="RefSeq" id="WP_003388065.1">
    <property type="nucleotide sequence ID" value="NZ_APBN01000003.1"/>
</dbReference>
<sequence length="1472" mass="157101">MNPLMRKGKRSWRHLVLAAVLMIATVLPFGLAPKAEAAVAGHVVISEIYGAGGNSGATYQHDYVELYNPSGQAVSLNNWSVQYAAADRENWLVTPLSGSISAHSYYLVRLASGGANGSALPSADATGGTNISATRGKVALVSHATALSGNPVTDLAVIDFVGYGTANAHEGESPAPAPSAAKSIVRKSSESGFVPGKGSAWDTDHNGADFLAWEPQPQNSQSSPEEPGEGGGEPGGEVPEVKPISEVRTSSSGTLASVQGIVTAAFEAGGKTNVFLQDESAGMLVRAAGLGNIVRIGDEVRATGKVNDYYGLPQIEPASTSDVVIVQENAGVPEPQEVISTDFSAAAGEQFEAELVTIKNVTAGARDSKGNVTLTDPHGAFIAKPYDAALLKPGAFYERLTGVVTYDFNEYKLVPRLAEDVIGDGGSQPDALRIRDIQGKGHRSPYEGANVSRVEGIVTAVVNGNSGTVGFYMQDPEPDNDPRTSEGIYVYEPGANVRAGDRVEVSGAVKEYVSKSREATDLTLTEIDAASVAVKERGLPLPAPVVLGEGDYPYPKTVIDNDSFSLFDPEEDGIDFWESLEGMLVRVDQPRVVGATKTFANPPSVEFVILSDKANPDKERTPAGGIPIAADNYNPERITIADKLVAGAPEVKVGDAFAGPIVGVIDYSFANFKLYNTEPLPAVVDSGYEREVTTLEPAEDRLSIATYNIENFSARDNADKINGIAESIVHNLKQPDIVGVVEMQDNNGPADNGVTDASQSGQALIDAIVRAGGAAYRYVDIAPENKKDGGQPGGNIRVGFLYNPDRVSLADRPAGDAVTAVQVEAEQGTTRLSHNPGRIDPLNPAFHESRKPLAAEFIFDGKPVFVIANHFNSKGGDDALFGVRQPPVLVSEQQRVEIAKVVNGFVKQIYEADPEANVVVLGDFNDFQFSRPLQVLQGDELTNMITTLPLSEQYTYNYQGNAQVLDHILVSNHLAEKAKIDIVHINADFTKEDGRVSDHDPVLVQIKVSGSDTNPGDVTLEKQKALNRQAAKEILSAADEESVLSQADLAGKSLQKLIGAESVQAEDKWAAIEDTIQTVLKAVVEQTKRGIVDESTLSALTADFLQRAFEPAIRSGALTDDEAGQQALGALQALLETVVLSIDEDERTVDLLEQLHSVAETLLAKAGVIAVERGEELDAGDEQVKLVLLVLEALDKAFDDRAEKVGFEPSLSIQVLKADEEKDQSEAAVTLGKEVTERLAEIEATARLEDASGAWVLLSKDAIDSFEGERLGITVEPSDSPEAPAAFKAASEVYTWELKVNGEPVKSLDEGAAMLGIPVKTEASRNVKVFLYENEKWKPLTDKRGNPARVTLTHDVAVFTTEKAGPLVLGEEQKEQEKPPVVRALIVKDRNYKLKPGEEAQLQVTANLGNGGKHDVTRDAQIEYVSDHPELVAVSDEGLIQVSDSAKDKDKAVITITYGGKSVDVQVSVKKK</sequence>
<keyword evidence="4" id="KW-1185">Reference proteome</keyword>
<comment type="caution">
    <text evidence="3">The sequence shown here is derived from an EMBL/GenBank/DDBJ whole genome shotgun (WGS) entry which is preliminary data.</text>
</comment>
<dbReference type="Gene3D" id="3.60.10.10">
    <property type="entry name" value="Endonuclease/exonuclease/phosphatase"/>
    <property type="match status" value="1"/>
</dbReference>
<protein>
    <recommendedName>
        <fullName evidence="2">LTD domain-containing protein</fullName>
    </recommendedName>
</protein>
<dbReference type="InterPro" id="IPR005135">
    <property type="entry name" value="Endo/exonuclease/phosphatase"/>
</dbReference>
<dbReference type="InterPro" id="IPR036415">
    <property type="entry name" value="Lamin_tail_dom_sf"/>
</dbReference>
<dbReference type="OrthoDB" id="9801679at2"/>
<dbReference type="InterPro" id="IPR001322">
    <property type="entry name" value="Lamin_tail_dom"/>
</dbReference>
<gene>
    <name evidence="3" type="ORF">I532_10372</name>
</gene>
<dbReference type="PANTHER" id="PTHR42834:SF1">
    <property type="entry name" value="ENDONUCLEASE_EXONUCLEASE_PHOSPHATASE FAMILY PROTEIN (AFU_ORTHOLOGUE AFUA_3G09210)"/>
    <property type="match status" value="1"/>
</dbReference>
<dbReference type="EMBL" id="APBN01000003">
    <property type="protein sequence ID" value="EMT53176.1"/>
    <property type="molecule type" value="Genomic_DNA"/>
</dbReference>
<dbReference type="STRING" id="1300222.I532_10372"/>
<dbReference type="SUPFAM" id="SSF74853">
    <property type="entry name" value="Lamin A/C globular tail domain"/>
    <property type="match status" value="1"/>
</dbReference>
<dbReference type="GO" id="GO:0003824">
    <property type="term" value="F:catalytic activity"/>
    <property type="evidence" value="ECO:0007669"/>
    <property type="project" value="InterPro"/>
</dbReference>
<evidence type="ECO:0000259" key="2">
    <source>
        <dbReference type="PROSITE" id="PS51841"/>
    </source>
</evidence>
<dbReference type="InterPro" id="IPR036691">
    <property type="entry name" value="Endo/exonu/phosph_ase_sf"/>
</dbReference>
<name>M8E1N7_9BACL</name>
<dbReference type="Pfam" id="PF03372">
    <property type="entry name" value="Exo_endo_phos"/>
    <property type="match status" value="1"/>
</dbReference>
<dbReference type="PANTHER" id="PTHR42834">
    <property type="entry name" value="ENDONUCLEASE/EXONUCLEASE/PHOSPHATASE FAMILY PROTEIN (AFU_ORTHOLOGUE AFUA_3G09210)"/>
    <property type="match status" value="1"/>
</dbReference>
<organism evidence="3 4">
    <name type="scientific">Brevibacillus borstelensis AK1</name>
    <dbReference type="NCBI Taxonomy" id="1300222"/>
    <lineage>
        <taxon>Bacteria</taxon>
        <taxon>Bacillati</taxon>
        <taxon>Bacillota</taxon>
        <taxon>Bacilli</taxon>
        <taxon>Bacillales</taxon>
        <taxon>Paenibacillaceae</taxon>
        <taxon>Brevibacillus</taxon>
    </lineage>
</organism>
<evidence type="ECO:0000313" key="4">
    <source>
        <dbReference type="Proteomes" id="UP000012081"/>
    </source>
</evidence>
<feature type="region of interest" description="Disordered" evidence="1">
    <location>
        <begin position="168"/>
        <end position="240"/>
    </location>
</feature>
<dbReference type="Pfam" id="PF00932">
    <property type="entry name" value="LTD"/>
    <property type="match status" value="1"/>
</dbReference>
<dbReference type="PROSITE" id="PS51841">
    <property type="entry name" value="LTD"/>
    <property type="match status" value="1"/>
</dbReference>
<reference evidence="3 4" key="1">
    <citation type="submission" date="2013-03" db="EMBL/GenBank/DDBJ databases">
        <title>Assembly of a new bacterial strain Brevibacillus borstelensis AK1.</title>
        <authorList>
            <person name="Rajan I."/>
            <person name="PoliReddy D."/>
            <person name="Sugumar T."/>
            <person name="Rathinam K."/>
            <person name="Alqarawi S."/>
            <person name="Khalil A.B."/>
            <person name="Sivakumar N."/>
        </authorList>
    </citation>
    <scope>NUCLEOTIDE SEQUENCE [LARGE SCALE GENOMIC DNA]</scope>
    <source>
        <strain evidence="3 4">AK1</strain>
    </source>
</reference>
<dbReference type="PATRIC" id="fig|1300222.3.peg.2147"/>
<dbReference type="CDD" id="cd04486">
    <property type="entry name" value="YhcR_OBF_like"/>
    <property type="match status" value="2"/>
</dbReference>
<feature type="domain" description="LTD" evidence="2">
    <location>
        <begin position="25"/>
        <end position="165"/>
    </location>
</feature>
<evidence type="ECO:0000313" key="3">
    <source>
        <dbReference type="EMBL" id="EMT53176.1"/>
    </source>
</evidence>
<proteinExistence type="predicted"/>
<dbReference type="Gene3D" id="2.60.40.1080">
    <property type="match status" value="1"/>
</dbReference>